<dbReference type="AlphaFoldDB" id="A0A366QXE5"/>
<comment type="caution">
    <text evidence="2">The sequence shown here is derived from an EMBL/GenBank/DDBJ whole genome shotgun (WGS) entry which is preliminary data.</text>
</comment>
<dbReference type="RefSeq" id="XP_031011998.1">
    <property type="nucleotide sequence ID" value="XM_031163935.1"/>
</dbReference>
<feature type="signal peptide" evidence="1">
    <location>
        <begin position="1"/>
        <end position="17"/>
    </location>
</feature>
<keyword evidence="1" id="KW-0732">Signal</keyword>
<dbReference type="Proteomes" id="UP000253153">
    <property type="component" value="Unassembled WGS sequence"/>
</dbReference>
<sequence>MYATSFINLAFASLVMASPQGVPDKPIVFWARLYADSADCSGAASYSYLSTQGNCINRTVPGTGSAIIRIGEAGKYYLAGWTESDCKGKVVLVETNPEVCTDLGGTEVKSWSDDLSPFGEERVALNM</sequence>
<evidence type="ECO:0000313" key="2">
    <source>
        <dbReference type="EMBL" id="RBR09581.1"/>
    </source>
</evidence>
<gene>
    <name evidence="2" type="ORF">FIESC28_09800</name>
</gene>
<proteinExistence type="predicted"/>
<organism evidence="2 3">
    <name type="scientific">Fusarium coffeatum</name>
    <dbReference type="NCBI Taxonomy" id="231269"/>
    <lineage>
        <taxon>Eukaryota</taxon>
        <taxon>Fungi</taxon>
        <taxon>Dikarya</taxon>
        <taxon>Ascomycota</taxon>
        <taxon>Pezizomycotina</taxon>
        <taxon>Sordariomycetes</taxon>
        <taxon>Hypocreomycetidae</taxon>
        <taxon>Hypocreales</taxon>
        <taxon>Nectriaceae</taxon>
        <taxon>Fusarium</taxon>
        <taxon>Fusarium incarnatum-equiseti species complex</taxon>
    </lineage>
</organism>
<evidence type="ECO:0000313" key="3">
    <source>
        <dbReference type="Proteomes" id="UP000253153"/>
    </source>
</evidence>
<dbReference type="OrthoDB" id="3769991at2759"/>
<evidence type="ECO:0000256" key="1">
    <source>
        <dbReference type="SAM" id="SignalP"/>
    </source>
</evidence>
<keyword evidence="3" id="KW-1185">Reference proteome</keyword>
<reference evidence="2 3" key="1">
    <citation type="submission" date="2018-06" db="EMBL/GenBank/DDBJ databases">
        <title>Fusarium incarnatum-equiseti species complex species 28.</title>
        <authorList>
            <person name="Gardiner D.M."/>
        </authorList>
    </citation>
    <scope>NUCLEOTIDE SEQUENCE [LARGE SCALE GENOMIC DNA]</scope>
    <source>
        <strain evidence="2 3">FIESC_28</strain>
    </source>
</reference>
<dbReference type="GeneID" id="41999231"/>
<protein>
    <submittedName>
        <fullName evidence="2">Uncharacterized protein</fullName>
    </submittedName>
</protein>
<feature type="chain" id="PRO_5016578552" evidence="1">
    <location>
        <begin position="18"/>
        <end position="127"/>
    </location>
</feature>
<name>A0A366QXE5_9HYPO</name>
<dbReference type="EMBL" id="QKXC01000261">
    <property type="protein sequence ID" value="RBR09581.1"/>
    <property type="molecule type" value="Genomic_DNA"/>
</dbReference>
<accession>A0A366QXE5</accession>